<accession>A0A6J6DU61</accession>
<dbReference type="EMBL" id="CAEZTT010000004">
    <property type="protein sequence ID" value="CAB4567681.1"/>
    <property type="molecule type" value="Genomic_DNA"/>
</dbReference>
<organism evidence="1">
    <name type="scientific">freshwater metagenome</name>
    <dbReference type="NCBI Taxonomy" id="449393"/>
    <lineage>
        <taxon>unclassified sequences</taxon>
        <taxon>metagenomes</taxon>
        <taxon>ecological metagenomes</taxon>
    </lineage>
</organism>
<reference evidence="1" key="1">
    <citation type="submission" date="2020-05" db="EMBL/GenBank/DDBJ databases">
        <authorList>
            <person name="Chiriac C."/>
            <person name="Salcher M."/>
            <person name="Ghai R."/>
            <person name="Kavagutti S V."/>
        </authorList>
    </citation>
    <scope>NUCLEOTIDE SEQUENCE</scope>
</reference>
<protein>
    <submittedName>
        <fullName evidence="1">Unannotated protein</fullName>
    </submittedName>
</protein>
<proteinExistence type="predicted"/>
<dbReference type="AlphaFoldDB" id="A0A6J6DU61"/>
<sequence>MRDQVGISTIAPKVSSKLAVAALLTSGGNSDVTGSDQYPR</sequence>
<name>A0A6J6DU61_9ZZZZ</name>
<evidence type="ECO:0000313" key="1">
    <source>
        <dbReference type="EMBL" id="CAB4567681.1"/>
    </source>
</evidence>
<gene>
    <name evidence="1" type="ORF">UFOPK1726_00089</name>
</gene>